<feature type="transmembrane region" description="Helical" evidence="1">
    <location>
        <begin position="123"/>
        <end position="146"/>
    </location>
</feature>
<sequence length="147" mass="14961">MLTLLGALGFGALSAFVPVANAELFAVAAGRHGASVTTGLVLALAVGQTLAKVGLFEATRRGSAILARHRRRPSSRWATHVAARLGHRATRAPLVLTAATVGLPPLMVVSVAAGATAQPRWEFGALVLVGRIARFSALAAPVALALG</sequence>
<feature type="transmembrane region" description="Helical" evidence="1">
    <location>
        <begin position="32"/>
        <end position="51"/>
    </location>
</feature>
<gene>
    <name evidence="2" type="ORF">M8330_11905</name>
</gene>
<dbReference type="EMBL" id="JAMOIL010000013">
    <property type="protein sequence ID" value="MCM0620994.1"/>
    <property type="molecule type" value="Genomic_DNA"/>
</dbReference>
<keyword evidence="1" id="KW-1133">Transmembrane helix</keyword>
<feature type="transmembrane region" description="Helical" evidence="1">
    <location>
        <begin position="94"/>
        <end position="117"/>
    </location>
</feature>
<name>A0A9X2IFY4_9ACTN</name>
<proteinExistence type="predicted"/>
<keyword evidence="1" id="KW-0812">Transmembrane</keyword>
<accession>A0A9X2IFY4</accession>
<organism evidence="2 3">
    <name type="scientific">Nocardioides bruguierae</name>
    <dbReference type="NCBI Taxonomy" id="2945102"/>
    <lineage>
        <taxon>Bacteria</taxon>
        <taxon>Bacillati</taxon>
        <taxon>Actinomycetota</taxon>
        <taxon>Actinomycetes</taxon>
        <taxon>Propionibacteriales</taxon>
        <taxon>Nocardioidaceae</taxon>
        <taxon>Nocardioides</taxon>
    </lineage>
</organism>
<evidence type="ECO:0008006" key="4">
    <source>
        <dbReference type="Google" id="ProtNLM"/>
    </source>
</evidence>
<comment type="caution">
    <text evidence="2">The sequence shown here is derived from an EMBL/GenBank/DDBJ whole genome shotgun (WGS) entry which is preliminary data.</text>
</comment>
<dbReference type="Proteomes" id="UP001139485">
    <property type="component" value="Unassembled WGS sequence"/>
</dbReference>
<evidence type="ECO:0000313" key="2">
    <source>
        <dbReference type="EMBL" id="MCM0620994.1"/>
    </source>
</evidence>
<dbReference type="RefSeq" id="WP_250827495.1">
    <property type="nucleotide sequence ID" value="NZ_JAMOIL010000013.1"/>
</dbReference>
<protein>
    <recommendedName>
        <fullName evidence="4">VTT domain-containing protein</fullName>
    </recommendedName>
</protein>
<keyword evidence="3" id="KW-1185">Reference proteome</keyword>
<keyword evidence="1" id="KW-0472">Membrane</keyword>
<evidence type="ECO:0000313" key="3">
    <source>
        <dbReference type="Proteomes" id="UP001139485"/>
    </source>
</evidence>
<reference evidence="2" key="1">
    <citation type="submission" date="2022-05" db="EMBL/GenBank/DDBJ databases">
        <authorList>
            <person name="Tuo L."/>
        </authorList>
    </citation>
    <scope>NUCLEOTIDE SEQUENCE</scope>
    <source>
        <strain evidence="2">BSK12Z-4</strain>
    </source>
</reference>
<evidence type="ECO:0000256" key="1">
    <source>
        <dbReference type="SAM" id="Phobius"/>
    </source>
</evidence>
<dbReference type="AlphaFoldDB" id="A0A9X2IFY4"/>